<dbReference type="Pfam" id="PF14309">
    <property type="entry name" value="DUF4378"/>
    <property type="match status" value="1"/>
</dbReference>
<dbReference type="InterPro" id="IPR025486">
    <property type="entry name" value="DUF4378"/>
</dbReference>
<keyword evidence="1" id="KW-0175">Coiled coil</keyword>
<feature type="domain" description="DUF4378" evidence="3">
    <location>
        <begin position="534"/>
        <end position="686"/>
    </location>
</feature>
<evidence type="ECO:0000259" key="3">
    <source>
        <dbReference type="Pfam" id="PF14309"/>
    </source>
</evidence>
<accession>A0A251VFE1</accession>
<dbReference type="InterPro" id="IPR033334">
    <property type="entry name" value="LNG1/2"/>
</dbReference>
<evidence type="ECO:0000256" key="1">
    <source>
        <dbReference type="SAM" id="Coils"/>
    </source>
</evidence>
<organism evidence="6 7">
    <name type="scientific">Helianthus annuus</name>
    <name type="common">Common sunflower</name>
    <dbReference type="NCBI Taxonomy" id="4232"/>
    <lineage>
        <taxon>Eukaryota</taxon>
        <taxon>Viridiplantae</taxon>
        <taxon>Streptophyta</taxon>
        <taxon>Embryophyta</taxon>
        <taxon>Tracheophyta</taxon>
        <taxon>Spermatophyta</taxon>
        <taxon>Magnoliopsida</taxon>
        <taxon>eudicotyledons</taxon>
        <taxon>Gunneridae</taxon>
        <taxon>Pentapetalae</taxon>
        <taxon>asterids</taxon>
        <taxon>campanulids</taxon>
        <taxon>Asterales</taxon>
        <taxon>Asteraceae</taxon>
        <taxon>Asteroideae</taxon>
        <taxon>Heliantheae alliance</taxon>
        <taxon>Heliantheae</taxon>
        <taxon>Helianthus</taxon>
    </lineage>
</organism>
<dbReference type="EMBL" id="CM007891">
    <property type="protein sequence ID" value="OTG34348.1"/>
    <property type="molecule type" value="Genomic_DNA"/>
</dbReference>
<dbReference type="InterPro" id="IPR032795">
    <property type="entry name" value="DUF3741-assoc"/>
</dbReference>
<feature type="region of interest" description="Disordered" evidence="2">
    <location>
        <begin position="182"/>
        <end position="206"/>
    </location>
</feature>
<proteinExistence type="predicted"/>
<feature type="compositionally biased region" description="Basic and acidic residues" evidence="2">
    <location>
        <begin position="326"/>
        <end position="342"/>
    </location>
</feature>
<feature type="compositionally biased region" description="Polar residues" evidence="2">
    <location>
        <begin position="182"/>
        <end position="204"/>
    </location>
</feature>
<dbReference type="AlphaFoldDB" id="A0A251VFE1"/>
<dbReference type="Pfam" id="PF14383">
    <property type="entry name" value="VARLMGL"/>
    <property type="match status" value="1"/>
</dbReference>
<evidence type="ECO:0000259" key="4">
    <source>
        <dbReference type="Pfam" id="PF14383"/>
    </source>
</evidence>
<dbReference type="Proteomes" id="UP000215914">
    <property type="component" value="Chromosome 2"/>
</dbReference>
<evidence type="ECO:0000313" key="5">
    <source>
        <dbReference type="EMBL" id="KAF5818162.1"/>
    </source>
</evidence>
<protein>
    <submittedName>
        <fullName evidence="6">Putative DUF3741-associated sequence motif protein</fullName>
    </submittedName>
</protein>
<dbReference type="Gramene" id="mRNA:HanXRQr2_Chr02g0061741">
    <property type="protein sequence ID" value="mRNA:HanXRQr2_Chr02g0061741"/>
    <property type="gene ID" value="HanXRQr2_Chr02g0061741"/>
</dbReference>
<evidence type="ECO:0000313" key="6">
    <source>
        <dbReference type="EMBL" id="OTG34348.1"/>
    </source>
</evidence>
<dbReference type="STRING" id="4232.A0A251VFE1"/>
<keyword evidence="7" id="KW-1185">Reference proteome</keyword>
<feature type="coiled-coil region" evidence="1">
    <location>
        <begin position="490"/>
        <end position="517"/>
    </location>
</feature>
<evidence type="ECO:0000313" key="7">
    <source>
        <dbReference type="Proteomes" id="UP000215914"/>
    </source>
</evidence>
<dbReference type="PANTHER" id="PTHR31680:SF13">
    <property type="entry name" value="DUF3741-ASSOCIATED SEQUENCE MOTIF PROTEIN-RELATED"/>
    <property type="match status" value="1"/>
</dbReference>
<feature type="domain" description="DUF3741" evidence="4">
    <location>
        <begin position="205"/>
        <end position="225"/>
    </location>
</feature>
<gene>
    <name evidence="6" type="ORF">HannXRQ_Chr02g0044791</name>
    <name evidence="5" type="ORF">HanXRQr2_Chr02g0061741</name>
</gene>
<dbReference type="PANTHER" id="PTHR31680">
    <property type="entry name" value="LONGIFOLIA PROTEIN"/>
    <property type="match status" value="1"/>
</dbReference>
<dbReference type="GO" id="GO:0051513">
    <property type="term" value="P:regulation of monopolar cell growth"/>
    <property type="evidence" value="ECO:0007669"/>
    <property type="project" value="InterPro"/>
</dbReference>
<dbReference type="OrthoDB" id="769613at2759"/>
<evidence type="ECO:0000256" key="2">
    <source>
        <dbReference type="SAM" id="MobiDB-lite"/>
    </source>
</evidence>
<reference evidence="5 7" key="1">
    <citation type="journal article" date="2017" name="Nature">
        <title>The sunflower genome provides insights into oil metabolism, flowering and Asterid evolution.</title>
        <authorList>
            <person name="Badouin H."/>
            <person name="Gouzy J."/>
            <person name="Grassa C.J."/>
            <person name="Murat F."/>
            <person name="Staton S.E."/>
            <person name="Cottret L."/>
            <person name="Lelandais-Briere C."/>
            <person name="Owens G.L."/>
            <person name="Carrere S."/>
            <person name="Mayjonade B."/>
            <person name="Legrand L."/>
            <person name="Gill N."/>
            <person name="Kane N.C."/>
            <person name="Bowers J.E."/>
            <person name="Hubner S."/>
            <person name="Bellec A."/>
            <person name="Berard A."/>
            <person name="Berges H."/>
            <person name="Blanchet N."/>
            <person name="Boniface M.C."/>
            <person name="Brunel D."/>
            <person name="Catrice O."/>
            <person name="Chaidir N."/>
            <person name="Claudel C."/>
            <person name="Donnadieu C."/>
            <person name="Faraut T."/>
            <person name="Fievet G."/>
            <person name="Helmstetter N."/>
            <person name="King M."/>
            <person name="Knapp S.J."/>
            <person name="Lai Z."/>
            <person name="Le Paslier M.C."/>
            <person name="Lippi Y."/>
            <person name="Lorenzon L."/>
            <person name="Mandel J.R."/>
            <person name="Marage G."/>
            <person name="Marchand G."/>
            <person name="Marquand E."/>
            <person name="Bret-Mestries E."/>
            <person name="Morien E."/>
            <person name="Nambeesan S."/>
            <person name="Nguyen T."/>
            <person name="Pegot-Espagnet P."/>
            <person name="Pouilly N."/>
            <person name="Raftis F."/>
            <person name="Sallet E."/>
            <person name="Schiex T."/>
            <person name="Thomas J."/>
            <person name="Vandecasteele C."/>
            <person name="Vares D."/>
            <person name="Vear F."/>
            <person name="Vautrin S."/>
            <person name="Crespi M."/>
            <person name="Mangin B."/>
            <person name="Burke J.M."/>
            <person name="Salse J."/>
            <person name="Munos S."/>
            <person name="Vincourt P."/>
            <person name="Rieseberg L.H."/>
            <person name="Langlade N.B."/>
        </authorList>
    </citation>
    <scope>NUCLEOTIDE SEQUENCE [LARGE SCALE GENOMIC DNA]</scope>
    <source>
        <strain evidence="7">cv. SF193</strain>
        <tissue evidence="5">Leaves</tissue>
    </source>
</reference>
<dbReference type="InParanoid" id="A0A251VFE1"/>
<feature type="region of interest" description="Disordered" evidence="2">
    <location>
        <begin position="324"/>
        <end position="467"/>
    </location>
</feature>
<reference evidence="6" key="2">
    <citation type="submission" date="2017-02" db="EMBL/GenBank/DDBJ databases">
        <title>Sunflower complete genome.</title>
        <authorList>
            <person name="Langlade N."/>
            <person name="Munos S."/>
        </authorList>
    </citation>
    <scope>NUCLEOTIDE SEQUENCE [LARGE SCALE GENOMIC DNA]</scope>
    <source>
        <tissue evidence="6">Leaves</tissue>
    </source>
</reference>
<name>A0A251VFE1_HELAN</name>
<reference evidence="5" key="3">
    <citation type="submission" date="2020-06" db="EMBL/GenBank/DDBJ databases">
        <title>Helianthus annuus Genome sequencing and assembly Release 2.</title>
        <authorList>
            <person name="Gouzy J."/>
            <person name="Langlade N."/>
            <person name="Munos S."/>
        </authorList>
    </citation>
    <scope>NUCLEOTIDE SEQUENCE</scope>
    <source>
        <tissue evidence="5">Leaves</tissue>
    </source>
</reference>
<dbReference type="EMBL" id="MNCJ02000317">
    <property type="protein sequence ID" value="KAF5818162.1"/>
    <property type="molecule type" value="Genomic_DNA"/>
</dbReference>
<sequence length="704" mass="79361">MAANYLADENPEQIGCVFQIFNRHHSVSTRRIVGKRCNSGTLFFNNERDSSLEKHRLSTESSKDSFSSWCPSSPFSNVDYNIDNHQNIDHRDVVKDSIYDALMEQDDSNILYCHKPRELSRSKSCQFKDGFSFSLSKEYPRLSFDGEETDILLIKTDSKITNQRLSLDSREPLIRTLSSVSLVPNKPSNRNPKVNSEVNANNDLSQRRPPSVVAKLMGLETFPSLKSVNSSNDRVTLIKSTLREPTSPCWKNVDVKPISKVPIEAAPWKQRDGVRATTASTKTRVPVLNVYSEVDKRLKNLEFSESGKDLRALKQILEAMQAVEARSSDRSNDQETLSESKESGISNESSIVIMKPAKKGFINNNTGKDLITESTRGERRSRPSIPRTDSGKPRKQSNKPQLGSRTRRQRSPNSTPEKSTMHVKVGERVAPEQPSPVSVLDDSVYVDNPPSPVKRTTITKKDDTPNSANTIVKDRHEAVNGIQSNTTISFQITREKLKRVEDLVQKLKNLNSSHNESPADYIASFCENTNPNNTYISQILLSSGLLLRDLKSFEFHPSSHPINPELFSVLEHTKFSNLQNGKRHRKLIFDAVNEILVGKLSSTSRMMMMMQDSRKLLRELCLEIEQQLVVHKKQDGCGPGNEDDDLKNILVEDLSKMSENWTGFCGEIQVIGVEVEQLIFRDLVDEVVMSCARRSSSEFLGKST</sequence>
<dbReference type="OMA" id="CHKPREL"/>